<feature type="domain" description="SGNH hydrolase-type esterase" evidence="1">
    <location>
        <begin position="13"/>
        <end position="193"/>
    </location>
</feature>
<reference evidence="2" key="1">
    <citation type="submission" date="2021-02" db="EMBL/GenBank/DDBJ databases">
        <authorList>
            <person name="Nowell W R."/>
        </authorList>
    </citation>
    <scope>NUCLEOTIDE SEQUENCE</scope>
</reference>
<protein>
    <recommendedName>
        <fullName evidence="1">SGNH hydrolase-type esterase domain-containing protein</fullName>
    </recommendedName>
</protein>
<dbReference type="InterPro" id="IPR036514">
    <property type="entry name" value="SGNH_hydro_sf"/>
</dbReference>
<dbReference type="PANTHER" id="PTHR30383:SF5">
    <property type="entry name" value="SGNH HYDROLASE-TYPE ESTERASE DOMAIN-CONTAINING PROTEIN"/>
    <property type="match status" value="1"/>
</dbReference>
<dbReference type="InterPro" id="IPR051532">
    <property type="entry name" value="Ester_Hydrolysis_Enzymes"/>
</dbReference>
<name>A0A814FY47_9BILA</name>
<evidence type="ECO:0000259" key="1">
    <source>
        <dbReference type="Pfam" id="PF13472"/>
    </source>
</evidence>
<dbReference type="EMBL" id="CAJNOG010000133">
    <property type="protein sequence ID" value="CAF0990103.1"/>
    <property type="molecule type" value="Genomic_DNA"/>
</dbReference>
<comment type="caution">
    <text evidence="2">The sequence shown here is derived from an EMBL/GenBank/DDBJ whole genome shotgun (WGS) entry which is preliminary data.</text>
</comment>
<organism evidence="2 3">
    <name type="scientific">Adineta steineri</name>
    <dbReference type="NCBI Taxonomy" id="433720"/>
    <lineage>
        <taxon>Eukaryota</taxon>
        <taxon>Metazoa</taxon>
        <taxon>Spiralia</taxon>
        <taxon>Gnathifera</taxon>
        <taxon>Rotifera</taxon>
        <taxon>Eurotatoria</taxon>
        <taxon>Bdelloidea</taxon>
        <taxon>Adinetida</taxon>
        <taxon>Adinetidae</taxon>
        <taxon>Adineta</taxon>
    </lineage>
</organism>
<dbReference type="GO" id="GO:0004622">
    <property type="term" value="F:phosphatidylcholine lysophospholipase activity"/>
    <property type="evidence" value="ECO:0007669"/>
    <property type="project" value="TreeGrafter"/>
</dbReference>
<accession>A0A814FY47</accession>
<evidence type="ECO:0000313" key="3">
    <source>
        <dbReference type="Proteomes" id="UP000663845"/>
    </source>
</evidence>
<dbReference type="Proteomes" id="UP000663845">
    <property type="component" value="Unassembled WGS sequence"/>
</dbReference>
<proteinExistence type="predicted"/>
<dbReference type="AlphaFoldDB" id="A0A814FY47"/>
<dbReference type="InterPro" id="IPR013830">
    <property type="entry name" value="SGNH_hydro"/>
</dbReference>
<dbReference type="SUPFAM" id="SSF52266">
    <property type="entry name" value="SGNH hydrolase"/>
    <property type="match status" value="1"/>
</dbReference>
<dbReference type="Gene3D" id="3.40.50.1110">
    <property type="entry name" value="SGNH hydrolase"/>
    <property type="match status" value="1"/>
</dbReference>
<dbReference type="Pfam" id="PF13472">
    <property type="entry name" value="Lipase_GDSL_2"/>
    <property type="match status" value="1"/>
</dbReference>
<gene>
    <name evidence="2" type="ORF">JYZ213_LOCUS15412</name>
</gene>
<evidence type="ECO:0000313" key="2">
    <source>
        <dbReference type="EMBL" id="CAF0990103.1"/>
    </source>
</evidence>
<dbReference type="PANTHER" id="PTHR30383">
    <property type="entry name" value="THIOESTERASE 1/PROTEASE 1/LYSOPHOSPHOLIPASE L1"/>
    <property type="match status" value="1"/>
</dbReference>
<sequence>MSTASSAILKYIALGASDAVGVGTLQPTKDGWVPKLASLVNAQQTMNLGRSGSTLRDAMKEQLPKVLDQNPNIITIWLAVNDFNQQIFNPSILTNYKSDLNKMLSQLRTKLTKDTRILVGNIPDLSQVNIYASFGIPKELLSVRVKEWNDAINDIVQKNQCELVDLFAYWKELASHPEYISFDGFHPSSDGYTRLAEIFYQQYSKK</sequence>